<feature type="transmembrane region" description="Helical" evidence="6">
    <location>
        <begin position="94"/>
        <end position="115"/>
    </location>
</feature>
<dbReference type="Gene3D" id="1.10.3720.10">
    <property type="entry name" value="MetI-like"/>
    <property type="match status" value="1"/>
</dbReference>
<evidence type="ECO:0000256" key="3">
    <source>
        <dbReference type="ARBA" id="ARBA00022692"/>
    </source>
</evidence>
<dbReference type="Proteomes" id="UP001493487">
    <property type="component" value="Unassembled WGS sequence"/>
</dbReference>
<keyword evidence="4 6" id="KW-1133">Transmembrane helix</keyword>
<dbReference type="PANTHER" id="PTHR43496:SF1">
    <property type="entry name" value="POLYGALACTURONAN_RHAMNOGALACTURONAN TRANSPORT SYSTEM PERMEASE PROTEIN YTEP"/>
    <property type="match status" value="1"/>
</dbReference>
<dbReference type="Pfam" id="PF00528">
    <property type="entry name" value="BPD_transp_1"/>
    <property type="match status" value="1"/>
</dbReference>
<feature type="transmembrane region" description="Helical" evidence="6">
    <location>
        <begin position="232"/>
        <end position="253"/>
    </location>
</feature>
<keyword evidence="2 6" id="KW-0813">Transport</keyword>
<dbReference type="PANTHER" id="PTHR43496">
    <property type="entry name" value="PROTEIN LPLB"/>
    <property type="match status" value="1"/>
</dbReference>
<feature type="transmembrane region" description="Helical" evidence="6">
    <location>
        <begin position="285"/>
        <end position="306"/>
    </location>
</feature>
<comment type="subcellular location">
    <subcellularLocation>
        <location evidence="6">Cell membrane</location>
        <topology evidence="6">Multi-pass membrane protein</topology>
    </subcellularLocation>
    <subcellularLocation>
        <location evidence="1">Membrane</location>
        <topology evidence="1">Multi-pass membrane protein</topology>
    </subcellularLocation>
</comment>
<dbReference type="InterPro" id="IPR035906">
    <property type="entry name" value="MetI-like_sf"/>
</dbReference>
<feature type="domain" description="ABC transmembrane type-1" evidence="7">
    <location>
        <begin position="90"/>
        <end position="306"/>
    </location>
</feature>
<feature type="transmembrane region" description="Helical" evidence="6">
    <location>
        <begin position="32"/>
        <end position="58"/>
    </location>
</feature>
<reference evidence="8 9" key="1">
    <citation type="journal article" date="2023" name="Genome Announc.">
        <title>Pan-Genome Analyses of the Genus Cohnella and Proposal of the Novel Species Cohnella silvisoli sp. nov., Isolated from Forest Soil.</title>
        <authorList>
            <person name="Wang C."/>
            <person name="Mao L."/>
            <person name="Bao G."/>
            <person name="Zhu H."/>
        </authorList>
    </citation>
    <scope>NUCLEOTIDE SEQUENCE [LARGE SCALE GENOMIC DNA]</scope>
    <source>
        <strain evidence="8 9">NL03-T5-1</strain>
    </source>
</reference>
<dbReference type="RefSeq" id="WP_232183812.1">
    <property type="nucleotide sequence ID" value="NZ_JAIOAP010000002.1"/>
</dbReference>
<sequence>MEIQAKTGIKQSGFKGRLSRIGKRFYRERELWTINFFALAWVLIFAYGPMYGIIYSFYNYIPGRSLSHSKFVGLKYYIEFFTLPDVWLIIRNTLVISSLGLTIGFIAPIILALLMNEIRNIKFKRLIQTITYLPHFVSWIVVASIIFTLLGSEGAINDALMKMGIIHEPLKILGEGEYFWALLTSANLWKGIGWASIIYIAAIAGVDQELYQAGAVDGLGRFGMAWHITLPGIRSTVLLLFILGIGTLLNAGFEQQLLLGTPTTRDYHEVIDTYVYRYGIQQGRYSFATAVGFMSSVLGLVLVLITNKFSKKLTGMSII</sequence>
<keyword evidence="5 6" id="KW-0472">Membrane</keyword>
<evidence type="ECO:0000256" key="6">
    <source>
        <dbReference type="RuleBase" id="RU363032"/>
    </source>
</evidence>
<dbReference type="SUPFAM" id="SSF161098">
    <property type="entry name" value="MetI-like"/>
    <property type="match status" value="1"/>
</dbReference>
<evidence type="ECO:0000256" key="5">
    <source>
        <dbReference type="ARBA" id="ARBA00023136"/>
    </source>
</evidence>
<feature type="transmembrane region" description="Helical" evidence="6">
    <location>
        <begin position="136"/>
        <end position="156"/>
    </location>
</feature>
<evidence type="ECO:0000256" key="2">
    <source>
        <dbReference type="ARBA" id="ARBA00022448"/>
    </source>
</evidence>
<evidence type="ECO:0000256" key="1">
    <source>
        <dbReference type="ARBA" id="ARBA00004141"/>
    </source>
</evidence>
<protein>
    <submittedName>
        <fullName evidence="8">ABC transporter permease subunit</fullName>
    </submittedName>
</protein>
<evidence type="ECO:0000313" key="8">
    <source>
        <dbReference type="EMBL" id="MEQ4481579.1"/>
    </source>
</evidence>
<evidence type="ECO:0000256" key="4">
    <source>
        <dbReference type="ARBA" id="ARBA00022989"/>
    </source>
</evidence>
<evidence type="ECO:0000313" key="9">
    <source>
        <dbReference type="Proteomes" id="UP001493487"/>
    </source>
</evidence>
<accession>A0ABV1KND0</accession>
<evidence type="ECO:0000259" key="7">
    <source>
        <dbReference type="PROSITE" id="PS50928"/>
    </source>
</evidence>
<organism evidence="8 9">
    <name type="scientific">Cohnella silvisoli</name>
    <dbReference type="NCBI Taxonomy" id="2873699"/>
    <lineage>
        <taxon>Bacteria</taxon>
        <taxon>Bacillati</taxon>
        <taxon>Bacillota</taxon>
        <taxon>Bacilli</taxon>
        <taxon>Bacillales</taxon>
        <taxon>Paenibacillaceae</taxon>
        <taxon>Cohnella</taxon>
    </lineage>
</organism>
<keyword evidence="9" id="KW-1185">Reference proteome</keyword>
<comment type="similarity">
    <text evidence="6">Belongs to the binding-protein-dependent transport system permease family.</text>
</comment>
<proteinExistence type="inferred from homology"/>
<dbReference type="InterPro" id="IPR000515">
    <property type="entry name" value="MetI-like"/>
</dbReference>
<dbReference type="PROSITE" id="PS50928">
    <property type="entry name" value="ABC_TM1"/>
    <property type="match status" value="1"/>
</dbReference>
<keyword evidence="3 6" id="KW-0812">Transmembrane</keyword>
<gene>
    <name evidence="8" type="ORF">QJS35_04140</name>
</gene>
<dbReference type="EMBL" id="JASKHM010000002">
    <property type="protein sequence ID" value="MEQ4481579.1"/>
    <property type="molecule type" value="Genomic_DNA"/>
</dbReference>
<name>A0ABV1KND0_9BACL</name>
<dbReference type="CDD" id="cd06261">
    <property type="entry name" value="TM_PBP2"/>
    <property type="match status" value="1"/>
</dbReference>
<comment type="caution">
    <text evidence="8">The sequence shown here is derived from an EMBL/GenBank/DDBJ whole genome shotgun (WGS) entry which is preliminary data.</text>
</comment>